<keyword evidence="3" id="KW-0963">Cytoplasm</keyword>
<dbReference type="InterPro" id="IPR052094">
    <property type="entry name" value="Pre-mRNA-splicing_ERAD"/>
</dbReference>
<accession>A0A1G4K5X8</accession>
<dbReference type="EMBL" id="LT598484">
    <property type="protein sequence ID" value="SCU99244.1"/>
    <property type="molecule type" value="Genomic_DNA"/>
</dbReference>
<evidence type="ECO:0000256" key="5">
    <source>
        <dbReference type="ARBA" id="ARBA00023242"/>
    </source>
</evidence>
<evidence type="ECO:0000259" key="6">
    <source>
        <dbReference type="PROSITE" id="PS50076"/>
    </source>
</evidence>
<dbReference type="GO" id="GO:0005737">
    <property type="term" value="C:cytoplasm"/>
    <property type="evidence" value="ECO:0007669"/>
    <property type="project" value="UniProtKB-SubCell"/>
</dbReference>
<keyword evidence="5" id="KW-0539">Nucleus</keyword>
<dbReference type="PANTHER" id="PTHR44313:SF1">
    <property type="entry name" value="DNAJ HOMOLOG SUBFAMILY C MEMBER 17"/>
    <property type="match status" value="1"/>
</dbReference>
<evidence type="ECO:0000313" key="7">
    <source>
        <dbReference type="EMBL" id="SCU99244.1"/>
    </source>
</evidence>
<dbReference type="Gene3D" id="1.10.287.110">
    <property type="entry name" value="DnaJ domain"/>
    <property type="match status" value="1"/>
</dbReference>
<evidence type="ECO:0000256" key="2">
    <source>
        <dbReference type="ARBA" id="ARBA00004496"/>
    </source>
</evidence>
<dbReference type="SMART" id="SM00271">
    <property type="entry name" value="DnaJ"/>
    <property type="match status" value="1"/>
</dbReference>
<dbReference type="InterPro" id="IPR001623">
    <property type="entry name" value="DnaJ_domain"/>
</dbReference>
<reference evidence="8" key="1">
    <citation type="submission" date="2016-03" db="EMBL/GenBank/DDBJ databases">
        <authorList>
            <person name="Devillers Hugo."/>
        </authorList>
    </citation>
    <scope>NUCLEOTIDE SEQUENCE [LARGE SCALE GENOMIC DNA]</scope>
</reference>
<protein>
    <submittedName>
        <fullName evidence="7">LAME_0G02410g1_1</fullName>
    </submittedName>
</protein>
<dbReference type="Pfam" id="PF00226">
    <property type="entry name" value="DnaJ"/>
    <property type="match status" value="1"/>
</dbReference>
<dbReference type="PANTHER" id="PTHR44313">
    <property type="entry name" value="DNAJ HOMOLOG SUBFAMILY C MEMBER 17"/>
    <property type="match status" value="1"/>
</dbReference>
<dbReference type="PROSITE" id="PS50076">
    <property type="entry name" value="DNAJ_2"/>
    <property type="match status" value="1"/>
</dbReference>
<comment type="subcellular location">
    <subcellularLocation>
        <location evidence="2">Cytoplasm</location>
    </subcellularLocation>
    <subcellularLocation>
        <location evidence="1">Nucleus</location>
    </subcellularLocation>
</comment>
<dbReference type="GO" id="GO:0000390">
    <property type="term" value="P:spliceosomal complex disassembly"/>
    <property type="evidence" value="ECO:0007669"/>
    <property type="project" value="TreeGrafter"/>
</dbReference>
<evidence type="ECO:0000313" key="8">
    <source>
        <dbReference type="Proteomes" id="UP000191144"/>
    </source>
</evidence>
<dbReference type="OrthoDB" id="436519at2759"/>
<keyword evidence="8" id="KW-1185">Reference proteome</keyword>
<dbReference type="PRINTS" id="PR00625">
    <property type="entry name" value="JDOMAIN"/>
</dbReference>
<evidence type="ECO:0000256" key="1">
    <source>
        <dbReference type="ARBA" id="ARBA00004123"/>
    </source>
</evidence>
<dbReference type="SUPFAM" id="SSF46565">
    <property type="entry name" value="Chaperone J-domain"/>
    <property type="match status" value="1"/>
</dbReference>
<dbReference type="InterPro" id="IPR036869">
    <property type="entry name" value="J_dom_sf"/>
</dbReference>
<proteinExistence type="predicted"/>
<sequence>MDLNSVFKQQLDLYELLDFRVKSPDDLVKLTAFQIKRKFRHQALKYHPDKNKGNPDAALRFHLVDEAAKLLSNSTAKKAYDSWYIGNFLKRRKADEHIELQRAKLHARERAASPKTQGTFDLATYEEYGHLLRKLKHFEVPYGDWRNFDKNPSSPKHKLQESSTLRLELSNNKILRNKDHLIDLLSEEFQATVFNLYYSSRNDYANDSFIVAYASFNNIQDTLRIVKTWNTNKSSNSTRGALWSHLEDISPKVDPSIFSFKHKTDLHPAIQQRLANEAVQID</sequence>
<feature type="domain" description="J" evidence="6">
    <location>
        <begin position="12"/>
        <end position="84"/>
    </location>
</feature>
<evidence type="ECO:0000256" key="3">
    <source>
        <dbReference type="ARBA" id="ARBA00022490"/>
    </source>
</evidence>
<keyword evidence="4" id="KW-0143">Chaperone</keyword>
<evidence type="ECO:0000256" key="4">
    <source>
        <dbReference type="ARBA" id="ARBA00023186"/>
    </source>
</evidence>
<dbReference type="AlphaFoldDB" id="A0A1G4K5X8"/>
<dbReference type="Proteomes" id="UP000191144">
    <property type="component" value="Chromosome G"/>
</dbReference>
<dbReference type="GO" id="GO:0005681">
    <property type="term" value="C:spliceosomal complex"/>
    <property type="evidence" value="ECO:0007669"/>
    <property type="project" value="TreeGrafter"/>
</dbReference>
<name>A0A1G4K5X8_9SACH</name>
<gene>
    <name evidence="7" type="ORF">LAME_0G02410G</name>
</gene>
<dbReference type="CDD" id="cd06257">
    <property type="entry name" value="DnaJ"/>
    <property type="match status" value="1"/>
</dbReference>
<organism evidence="7 8">
    <name type="scientific">Lachancea meyersii CBS 8951</name>
    <dbReference type="NCBI Taxonomy" id="1266667"/>
    <lineage>
        <taxon>Eukaryota</taxon>
        <taxon>Fungi</taxon>
        <taxon>Dikarya</taxon>
        <taxon>Ascomycota</taxon>
        <taxon>Saccharomycotina</taxon>
        <taxon>Saccharomycetes</taxon>
        <taxon>Saccharomycetales</taxon>
        <taxon>Saccharomycetaceae</taxon>
        <taxon>Lachancea</taxon>
    </lineage>
</organism>